<organism evidence="1 2">
    <name type="scientific">Vararia minispora EC-137</name>
    <dbReference type="NCBI Taxonomy" id="1314806"/>
    <lineage>
        <taxon>Eukaryota</taxon>
        <taxon>Fungi</taxon>
        <taxon>Dikarya</taxon>
        <taxon>Basidiomycota</taxon>
        <taxon>Agaricomycotina</taxon>
        <taxon>Agaricomycetes</taxon>
        <taxon>Russulales</taxon>
        <taxon>Lachnocladiaceae</taxon>
        <taxon>Vararia</taxon>
    </lineage>
</organism>
<keyword evidence="2" id="KW-1185">Reference proteome</keyword>
<reference evidence="1" key="2">
    <citation type="journal article" date="2022" name="New Phytol.">
        <title>Evolutionary transition to the ectomycorrhizal habit in the genomes of a hyperdiverse lineage of mushroom-forming fungi.</title>
        <authorList>
            <person name="Looney B."/>
            <person name="Miyauchi S."/>
            <person name="Morin E."/>
            <person name="Drula E."/>
            <person name="Courty P.E."/>
            <person name="Kohler A."/>
            <person name="Kuo A."/>
            <person name="LaButti K."/>
            <person name="Pangilinan J."/>
            <person name="Lipzen A."/>
            <person name="Riley R."/>
            <person name="Andreopoulos W."/>
            <person name="He G."/>
            <person name="Johnson J."/>
            <person name="Nolan M."/>
            <person name="Tritt A."/>
            <person name="Barry K.W."/>
            <person name="Grigoriev I.V."/>
            <person name="Nagy L.G."/>
            <person name="Hibbett D."/>
            <person name="Henrissat B."/>
            <person name="Matheny P.B."/>
            <person name="Labbe J."/>
            <person name="Martin F.M."/>
        </authorList>
    </citation>
    <scope>NUCLEOTIDE SEQUENCE</scope>
    <source>
        <strain evidence="1">EC-137</strain>
    </source>
</reference>
<evidence type="ECO:0000313" key="1">
    <source>
        <dbReference type="EMBL" id="KAI0031200.1"/>
    </source>
</evidence>
<name>A0ACB8QHP3_9AGAM</name>
<dbReference type="Proteomes" id="UP000814128">
    <property type="component" value="Unassembled WGS sequence"/>
</dbReference>
<sequence>MAESKKRPSAGGERSKKRYRSDGTSIWAKRSIDGPGVWVTCVKGKEKPTVGELYDLFEKLAAALWPDTNTQTIGGNESGDEVDEDLDLEEQIEKEKAAMNAPRKTRRFANCQTNTPCLVFISCKPPIDPVKLVIKYVHDVAESGAVQTRYTQRLTPIINTVTANTTEIKSISQRALKQFTADEPERKYRYKIELRFRNHNTLTRKEVVDTVVQCVPEGWTVDLENPEACILIEVFKGIAGLSVVTGYYENQRFNVMEIAKAKGVEDKFKEGEGRMSKAARV</sequence>
<evidence type="ECO:0000313" key="2">
    <source>
        <dbReference type="Proteomes" id="UP000814128"/>
    </source>
</evidence>
<reference evidence="1" key="1">
    <citation type="submission" date="2021-02" db="EMBL/GenBank/DDBJ databases">
        <authorList>
            <consortium name="DOE Joint Genome Institute"/>
            <person name="Ahrendt S."/>
            <person name="Looney B.P."/>
            <person name="Miyauchi S."/>
            <person name="Morin E."/>
            <person name="Drula E."/>
            <person name="Courty P.E."/>
            <person name="Chicoki N."/>
            <person name="Fauchery L."/>
            <person name="Kohler A."/>
            <person name="Kuo A."/>
            <person name="Labutti K."/>
            <person name="Pangilinan J."/>
            <person name="Lipzen A."/>
            <person name="Riley R."/>
            <person name="Andreopoulos W."/>
            <person name="He G."/>
            <person name="Johnson J."/>
            <person name="Barry K.W."/>
            <person name="Grigoriev I.V."/>
            <person name="Nagy L."/>
            <person name="Hibbett D."/>
            <person name="Henrissat B."/>
            <person name="Matheny P.B."/>
            <person name="Labbe J."/>
            <person name="Martin F."/>
        </authorList>
    </citation>
    <scope>NUCLEOTIDE SEQUENCE</scope>
    <source>
        <strain evidence="1">EC-137</strain>
    </source>
</reference>
<accession>A0ACB8QHP3</accession>
<protein>
    <submittedName>
        <fullName evidence="1">Uncharacterized protein</fullName>
    </submittedName>
</protein>
<comment type="caution">
    <text evidence="1">The sequence shown here is derived from an EMBL/GenBank/DDBJ whole genome shotgun (WGS) entry which is preliminary data.</text>
</comment>
<dbReference type="EMBL" id="MU273589">
    <property type="protein sequence ID" value="KAI0031200.1"/>
    <property type="molecule type" value="Genomic_DNA"/>
</dbReference>
<gene>
    <name evidence="1" type="ORF">K488DRAFT_87041</name>
</gene>
<proteinExistence type="predicted"/>